<dbReference type="InterPro" id="IPR036291">
    <property type="entry name" value="NAD(P)-bd_dom_sf"/>
</dbReference>
<sequence length="366" mass="41212">MSTRVIAVIGGTGAQGKPVVRDLVQSGGYKVRALTRDPDSARFRELQSYGSTGDVEPVVGTFASEEALRELFRGAWGAFVNIDGFNCGEKTEIYWSIRAYELAIEEGIKFYVYSNLVYAYKLGGYDPKFRGGHYDAKGRVGEWIMLQNAQVAQKHGMRAALFTTGPYMEMAIHAYTPMPPLVEDGVVTWRVPLGDGAVPEVALDDCGYYVTWLFDHPDRANGMDLDVAIEHATYSEVARAFAKVTGKPARYIDTSFEDYFATVPVAELPTGYNADPKDPATMKYRDNFTGWWNLWRYSAGNKGLIQKDYKILDEIHPGRIRSVEEWFRREDERGRKLGLGSLWERVQPENVGFVLKVHEDQRQGAL</sequence>
<dbReference type="EMBL" id="CDPU01000050">
    <property type="protein sequence ID" value="CEO55243.1"/>
    <property type="molecule type" value="Genomic_DNA"/>
</dbReference>
<gene>
    <name evidence="4" type="ORF">BN869_000011301_1</name>
</gene>
<dbReference type="InterPro" id="IPR051164">
    <property type="entry name" value="NmrA-like_oxidored"/>
</dbReference>
<comment type="similarity">
    <text evidence="1">Belongs to the NmrA-type oxidoreductase family.</text>
</comment>
<evidence type="ECO:0000256" key="1">
    <source>
        <dbReference type="ARBA" id="ARBA00006328"/>
    </source>
</evidence>
<keyword evidence="2" id="KW-0521">NADP</keyword>
<reference evidence="4" key="1">
    <citation type="submission" date="2015-01" db="EMBL/GenBank/DDBJ databases">
        <authorList>
            <person name="Durling Mikael"/>
        </authorList>
    </citation>
    <scope>NUCLEOTIDE SEQUENCE</scope>
</reference>
<dbReference type="SUPFAM" id="SSF51735">
    <property type="entry name" value="NAD(P)-binding Rossmann-fold domains"/>
    <property type="match status" value="1"/>
</dbReference>
<dbReference type="InterPro" id="IPR008030">
    <property type="entry name" value="NmrA-like"/>
</dbReference>
<proteinExistence type="inferred from homology"/>
<evidence type="ECO:0000256" key="2">
    <source>
        <dbReference type="ARBA" id="ARBA00022857"/>
    </source>
</evidence>
<dbReference type="GO" id="GO:0005634">
    <property type="term" value="C:nucleus"/>
    <property type="evidence" value="ECO:0007669"/>
    <property type="project" value="TreeGrafter"/>
</dbReference>
<evidence type="ECO:0000259" key="3">
    <source>
        <dbReference type="Pfam" id="PF05368"/>
    </source>
</evidence>
<name>A0A0B7KCF6_BIOOC</name>
<organism evidence="4">
    <name type="scientific">Bionectria ochroleuca</name>
    <name type="common">Gliocladium roseum</name>
    <dbReference type="NCBI Taxonomy" id="29856"/>
    <lineage>
        <taxon>Eukaryota</taxon>
        <taxon>Fungi</taxon>
        <taxon>Dikarya</taxon>
        <taxon>Ascomycota</taxon>
        <taxon>Pezizomycotina</taxon>
        <taxon>Sordariomycetes</taxon>
        <taxon>Hypocreomycetidae</taxon>
        <taxon>Hypocreales</taxon>
        <taxon>Bionectriaceae</taxon>
        <taxon>Clonostachys</taxon>
    </lineage>
</organism>
<evidence type="ECO:0000313" key="4">
    <source>
        <dbReference type="EMBL" id="CEO55243.1"/>
    </source>
</evidence>
<dbReference type="PANTHER" id="PTHR42748">
    <property type="entry name" value="NITROGEN METABOLITE REPRESSION PROTEIN NMRA FAMILY MEMBER"/>
    <property type="match status" value="1"/>
</dbReference>
<accession>A0A0B7KCF6</accession>
<dbReference type="Gene3D" id="3.40.50.720">
    <property type="entry name" value="NAD(P)-binding Rossmann-like Domain"/>
    <property type="match status" value="1"/>
</dbReference>
<protein>
    <recommendedName>
        <fullName evidence="3">NmrA-like domain-containing protein</fullName>
    </recommendedName>
</protein>
<dbReference type="Pfam" id="PF05368">
    <property type="entry name" value="NmrA"/>
    <property type="match status" value="1"/>
</dbReference>
<dbReference type="PANTHER" id="PTHR42748:SF14">
    <property type="entry name" value="SNOAL-LIKE DOMAIN-CONTAINING PROTEIN"/>
    <property type="match status" value="1"/>
</dbReference>
<dbReference type="Gene3D" id="3.90.25.10">
    <property type="entry name" value="UDP-galactose 4-epimerase, domain 1"/>
    <property type="match status" value="1"/>
</dbReference>
<feature type="domain" description="NmrA-like" evidence="3">
    <location>
        <begin position="3"/>
        <end position="264"/>
    </location>
</feature>
<dbReference type="AlphaFoldDB" id="A0A0B7KCF6"/>